<accession>D2QS97</accession>
<name>D2QS97_SPILD</name>
<reference evidence="2 3" key="1">
    <citation type="journal article" date="2010" name="Stand. Genomic Sci.">
        <title>Complete genome sequence of Spirosoma linguale type strain (1).</title>
        <authorList>
            <person name="Lail K."/>
            <person name="Sikorski J."/>
            <person name="Saunders E."/>
            <person name="Lapidus A."/>
            <person name="Glavina Del Rio T."/>
            <person name="Copeland A."/>
            <person name="Tice H."/>
            <person name="Cheng J.-F."/>
            <person name="Lucas S."/>
            <person name="Nolan M."/>
            <person name="Bruce D."/>
            <person name="Goodwin L."/>
            <person name="Pitluck S."/>
            <person name="Ivanova N."/>
            <person name="Mavromatis K."/>
            <person name="Ovchinnikova G."/>
            <person name="Pati A."/>
            <person name="Chen A."/>
            <person name="Palaniappan K."/>
            <person name="Land M."/>
            <person name="Hauser L."/>
            <person name="Chang Y.-J."/>
            <person name="Jeffries C.D."/>
            <person name="Chain P."/>
            <person name="Brettin T."/>
            <person name="Detter J.C."/>
            <person name="Schuetze A."/>
            <person name="Rohde M."/>
            <person name="Tindall B.J."/>
            <person name="Goeker M."/>
            <person name="Bristow J."/>
            <person name="Eisen J.A."/>
            <person name="Markowitz V."/>
            <person name="Hugenholtz P."/>
            <person name="Kyrpides N.C."/>
            <person name="Klenk H.-P."/>
            <person name="Chen F."/>
        </authorList>
    </citation>
    <scope>NUCLEOTIDE SEQUENCE [LARGE SCALE GENOMIC DNA]</scope>
    <source>
        <strain evidence="3">ATCC 33905 / DSM 74 / LMG 10896 / Claus 1</strain>
    </source>
</reference>
<protein>
    <submittedName>
        <fullName evidence="2">Transcriptional regulator, Crp/Fnr family</fullName>
    </submittedName>
</protein>
<evidence type="ECO:0000259" key="1">
    <source>
        <dbReference type="Pfam" id="PF00027"/>
    </source>
</evidence>
<evidence type="ECO:0000313" key="3">
    <source>
        <dbReference type="Proteomes" id="UP000002028"/>
    </source>
</evidence>
<dbReference type="HOGENOM" id="CLU_075053_9_3_10"/>
<dbReference type="Pfam" id="PF00027">
    <property type="entry name" value="cNMP_binding"/>
    <property type="match status" value="1"/>
</dbReference>
<dbReference type="InterPro" id="IPR000595">
    <property type="entry name" value="cNMP-bd_dom"/>
</dbReference>
<dbReference type="SUPFAM" id="SSF51206">
    <property type="entry name" value="cAMP-binding domain-like"/>
    <property type="match status" value="1"/>
</dbReference>
<dbReference type="KEGG" id="sli:Slin_5714"/>
<dbReference type="EMBL" id="CP001769">
    <property type="protein sequence ID" value="ADB41679.1"/>
    <property type="molecule type" value="Genomic_DNA"/>
</dbReference>
<organism evidence="2 3">
    <name type="scientific">Spirosoma linguale (strain ATCC 33905 / DSM 74 / LMG 10896 / Claus 1)</name>
    <dbReference type="NCBI Taxonomy" id="504472"/>
    <lineage>
        <taxon>Bacteria</taxon>
        <taxon>Pseudomonadati</taxon>
        <taxon>Bacteroidota</taxon>
        <taxon>Cytophagia</taxon>
        <taxon>Cytophagales</taxon>
        <taxon>Cytophagaceae</taxon>
        <taxon>Spirosoma</taxon>
    </lineage>
</organism>
<dbReference type="Gene3D" id="2.60.120.10">
    <property type="entry name" value="Jelly Rolls"/>
    <property type="match status" value="1"/>
</dbReference>
<dbReference type="STRING" id="504472.Slin_5714"/>
<evidence type="ECO:0000313" key="2">
    <source>
        <dbReference type="EMBL" id="ADB41679.1"/>
    </source>
</evidence>
<sequence length="194" mass="22968">MPMPNAIFHQFLQRFCPFTETESDALFALFEPLVAGRKHHLQQEGDRVERVYFVQSGVLRGYYLKEGEEITSNFYFGPTLTGDVVALREKTTTRLNIQVIEEGTLWQARLAQIDELSAQYPIMYRLFMVFFERLYAFNHKRQLSFIYDTPTERYLKLFAERPKVMAQIPQHYIASYLGIKPESLSRIRKRIMHE</sequence>
<dbReference type="AlphaFoldDB" id="D2QS97"/>
<gene>
    <name evidence="2" type="ordered locus">Slin_5714</name>
</gene>
<keyword evidence="3" id="KW-1185">Reference proteome</keyword>
<dbReference type="Proteomes" id="UP000002028">
    <property type="component" value="Chromosome"/>
</dbReference>
<dbReference type="InterPro" id="IPR014710">
    <property type="entry name" value="RmlC-like_jellyroll"/>
</dbReference>
<dbReference type="InterPro" id="IPR018490">
    <property type="entry name" value="cNMP-bd_dom_sf"/>
</dbReference>
<proteinExistence type="predicted"/>
<feature type="domain" description="Cyclic nucleotide-binding" evidence="1">
    <location>
        <begin position="39"/>
        <end position="119"/>
    </location>
</feature>
<dbReference type="eggNOG" id="COG0664">
    <property type="taxonomic scope" value="Bacteria"/>
</dbReference>
<dbReference type="CDD" id="cd00038">
    <property type="entry name" value="CAP_ED"/>
    <property type="match status" value="1"/>
</dbReference>